<dbReference type="Proteomes" id="UP000019063">
    <property type="component" value="Unassembled WGS sequence"/>
</dbReference>
<name>W4HJ23_9RHOB</name>
<dbReference type="AlphaFoldDB" id="W4HJ23"/>
<dbReference type="EMBL" id="AQQW01000006">
    <property type="protein sequence ID" value="ETW12714.1"/>
    <property type="molecule type" value="Genomic_DNA"/>
</dbReference>
<reference evidence="1 2" key="1">
    <citation type="journal article" date="2014" name="Antonie Van Leeuwenhoek">
        <title>Roseivivax atlanticus sp. nov., isolated from surface seawater of the Atlantic Ocean.</title>
        <authorList>
            <person name="Li G."/>
            <person name="Lai Q."/>
            <person name="Liu X."/>
            <person name="Sun F."/>
            <person name="Shao Z."/>
        </authorList>
    </citation>
    <scope>NUCLEOTIDE SEQUENCE [LARGE SCALE GENOMIC DNA]</scope>
    <source>
        <strain evidence="1 2">22II-s10s</strain>
    </source>
</reference>
<gene>
    <name evidence="1" type="ORF">ATO8_11869</name>
</gene>
<accession>W4HJ23</accession>
<protein>
    <submittedName>
        <fullName evidence="1">Uncharacterized protein</fullName>
    </submittedName>
</protein>
<sequence>MTWRLRCAVASNQYGAAASGRGYQDFGLFLAGDLLIPIRQNMRHVLGLDRAEWAVVEVPVRFCRMHLVYQ</sequence>
<organism evidence="1 2">
    <name type="scientific">Roseivivax marinus</name>
    <dbReference type="NCBI Taxonomy" id="1379903"/>
    <lineage>
        <taxon>Bacteria</taxon>
        <taxon>Pseudomonadati</taxon>
        <taxon>Pseudomonadota</taxon>
        <taxon>Alphaproteobacteria</taxon>
        <taxon>Rhodobacterales</taxon>
        <taxon>Roseobacteraceae</taxon>
        <taxon>Roseivivax</taxon>
    </lineage>
</organism>
<keyword evidence="2" id="KW-1185">Reference proteome</keyword>
<comment type="caution">
    <text evidence="1">The sequence shown here is derived from an EMBL/GenBank/DDBJ whole genome shotgun (WGS) entry which is preliminary data.</text>
</comment>
<evidence type="ECO:0000313" key="2">
    <source>
        <dbReference type="Proteomes" id="UP000019063"/>
    </source>
</evidence>
<evidence type="ECO:0000313" key="1">
    <source>
        <dbReference type="EMBL" id="ETW12714.1"/>
    </source>
</evidence>
<proteinExistence type="predicted"/>